<dbReference type="PANTHER" id="PTHR12867">
    <property type="entry name" value="GLYCOSYL TRANSFERASE-RELATED"/>
    <property type="match status" value="1"/>
</dbReference>
<evidence type="ECO:0000313" key="7">
    <source>
        <dbReference type="EMBL" id="MFC6207746.1"/>
    </source>
</evidence>
<dbReference type="Proteomes" id="UP001596254">
    <property type="component" value="Unassembled WGS sequence"/>
</dbReference>
<proteinExistence type="inferred from homology"/>
<keyword evidence="3" id="KW-0328">Glycosyltransferase</keyword>
<evidence type="ECO:0000313" key="8">
    <source>
        <dbReference type="Proteomes" id="UP001596254"/>
    </source>
</evidence>
<name>A0ABW1SUN9_9LACO</name>
<evidence type="ECO:0000256" key="2">
    <source>
        <dbReference type="ARBA" id="ARBA00006962"/>
    </source>
</evidence>
<dbReference type="SUPFAM" id="SSF53756">
    <property type="entry name" value="UDP-Glycosyltransferase/glycogen phosphorylase"/>
    <property type="match status" value="1"/>
</dbReference>
<dbReference type="InterPro" id="IPR039042">
    <property type="entry name" value="Alg13-like"/>
</dbReference>
<dbReference type="EMBL" id="JBHSSK010000024">
    <property type="protein sequence ID" value="MFC6207746.1"/>
    <property type="molecule type" value="Genomic_DNA"/>
</dbReference>
<evidence type="ECO:0000256" key="4">
    <source>
        <dbReference type="ARBA" id="ARBA00022679"/>
    </source>
</evidence>
<keyword evidence="4" id="KW-0808">Transferase</keyword>
<dbReference type="RefSeq" id="WP_125692340.1">
    <property type="nucleotide sequence ID" value="NZ_JBHSSK010000024.1"/>
</dbReference>
<comment type="caution">
    <text evidence="7">The sequence shown here is derived from an EMBL/GenBank/DDBJ whole genome shotgun (WGS) entry which is preliminary data.</text>
</comment>
<protein>
    <submittedName>
        <fullName evidence="7">Glycosyltransferase</fullName>
    </submittedName>
</protein>
<gene>
    <name evidence="7" type="ORF">ACFP1G_09725</name>
</gene>
<sequence length="163" mass="17854">MIFVTVGTHEQPFNRLLVAMEDLVVRGIITDRVVIQSGYATAVAPHCEVTDFLSNQGMQQAMQSATTIVCHGGPATFMQALALGKRSIVVPRQMAFREHVNNHQLTFARQVEQQGYPLTVVDDVAELAAIFTAACAVPHQLPSHTHQFNQQLTTAIQRMGVSS</sequence>
<dbReference type="Pfam" id="PF04101">
    <property type="entry name" value="Glyco_tran_28_C"/>
    <property type="match status" value="1"/>
</dbReference>
<evidence type="ECO:0000256" key="1">
    <source>
        <dbReference type="ARBA" id="ARBA00004240"/>
    </source>
</evidence>
<evidence type="ECO:0000256" key="5">
    <source>
        <dbReference type="ARBA" id="ARBA00022824"/>
    </source>
</evidence>
<dbReference type="PANTHER" id="PTHR12867:SF6">
    <property type="entry name" value="N-ACETYLGLUCOSAMINYLDIPHOSPHODOLICHOL N-ACETYLGLUCOSAMINYLTRANSFERASE"/>
    <property type="match status" value="1"/>
</dbReference>
<dbReference type="InterPro" id="IPR007235">
    <property type="entry name" value="Glyco_trans_28_C"/>
</dbReference>
<evidence type="ECO:0000256" key="3">
    <source>
        <dbReference type="ARBA" id="ARBA00022676"/>
    </source>
</evidence>
<feature type="domain" description="Glycosyl transferase family 28 C-terminal" evidence="6">
    <location>
        <begin position="1"/>
        <end position="129"/>
    </location>
</feature>
<comment type="similarity">
    <text evidence="2">Belongs to the glycosyltransferase 28 family.</text>
</comment>
<organism evidence="7 8">
    <name type="scientific">Levilactobacillus tongjiangensis</name>
    <dbReference type="NCBI Taxonomy" id="2486023"/>
    <lineage>
        <taxon>Bacteria</taxon>
        <taxon>Bacillati</taxon>
        <taxon>Bacillota</taxon>
        <taxon>Bacilli</taxon>
        <taxon>Lactobacillales</taxon>
        <taxon>Lactobacillaceae</taxon>
        <taxon>Levilactobacillus</taxon>
    </lineage>
</organism>
<comment type="subcellular location">
    <subcellularLocation>
        <location evidence="1">Endoplasmic reticulum</location>
    </subcellularLocation>
</comment>
<keyword evidence="8" id="KW-1185">Reference proteome</keyword>
<evidence type="ECO:0000259" key="6">
    <source>
        <dbReference type="Pfam" id="PF04101"/>
    </source>
</evidence>
<keyword evidence="5" id="KW-0256">Endoplasmic reticulum</keyword>
<dbReference type="Gene3D" id="3.40.50.2000">
    <property type="entry name" value="Glycogen Phosphorylase B"/>
    <property type="match status" value="1"/>
</dbReference>
<accession>A0ABW1SUN9</accession>
<reference evidence="8" key="1">
    <citation type="journal article" date="2019" name="Int. J. Syst. Evol. Microbiol.">
        <title>The Global Catalogue of Microorganisms (GCM) 10K type strain sequencing project: providing services to taxonomists for standard genome sequencing and annotation.</title>
        <authorList>
            <consortium name="The Broad Institute Genomics Platform"/>
            <consortium name="The Broad Institute Genome Sequencing Center for Infectious Disease"/>
            <person name="Wu L."/>
            <person name="Ma J."/>
        </authorList>
    </citation>
    <scope>NUCLEOTIDE SEQUENCE [LARGE SCALE GENOMIC DNA]</scope>
    <source>
        <strain evidence="8">CCM 8905</strain>
    </source>
</reference>